<dbReference type="Proteomes" id="UP001055879">
    <property type="component" value="Linkage Group LG06"/>
</dbReference>
<evidence type="ECO:0000313" key="2">
    <source>
        <dbReference type="Proteomes" id="UP001055879"/>
    </source>
</evidence>
<name>A0ACB9B9K6_ARCLA</name>
<protein>
    <submittedName>
        <fullName evidence="1">Uncharacterized protein</fullName>
    </submittedName>
</protein>
<accession>A0ACB9B9K6</accession>
<evidence type="ECO:0000313" key="1">
    <source>
        <dbReference type="EMBL" id="KAI3718263.1"/>
    </source>
</evidence>
<reference evidence="1 2" key="2">
    <citation type="journal article" date="2022" name="Mol. Ecol. Resour.">
        <title>The genomes of chicory, endive, great burdock and yacon provide insights into Asteraceae paleo-polyploidization history and plant inulin production.</title>
        <authorList>
            <person name="Fan W."/>
            <person name="Wang S."/>
            <person name="Wang H."/>
            <person name="Wang A."/>
            <person name="Jiang F."/>
            <person name="Liu H."/>
            <person name="Zhao H."/>
            <person name="Xu D."/>
            <person name="Zhang Y."/>
        </authorList>
    </citation>
    <scope>NUCLEOTIDE SEQUENCE [LARGE SCALE GENOMIC DNA]</scope>
    <source>
        <strain evidence="2">cv. Niubang</strain>
    </source>
</reference>
<proteinExistence type="predicted"/>
<dbReference type="EMBL" id="CM042052">
    <property type="protein sequence ID" value="KAI3718263.1"/>
    <property type="molecule type" value="Genomic_DNA"/>
</dbReference>
<organism evidence="1 2">
    <name type="scientific">Arctium lappa</name>
    <name type="common">Greater burdock</name>
    <name type="synonym">Lappa major</name>
    <dbReference type="NCBI Taxonomy" id="4217"/>
    <lineage>
        <taxon>Eukaryota</taxon>
        <taxon>Viridiplantae</taxon>
        <taxon>Streptophyta</taxon>
        <taxon>Embryophyta</taxon>
        <taxon>Tracheophyta</taxon>
        <taxon>Spermatophyta</taxon>
        <taxon>Magnoliopsida</taxon>
        <taxon>eudicotyledons</taxon>
        <taxon>Gunneridae</taxon>
        <taxon>Pentapetalae</taxon>
        <taxon>asterids</taxon>
        <taxon>campanulids</taxon>
        <taxon>Asterales</taxon>
        <taxon>Asteraceae</taxon>
        <taxon>Carduoideae</taxon>
        <taxon>Cardueae</taxon>
        <taxon>Arctiinae</taxon>
        <taxon>Arctium</taxon>
    </lineage>
</organism>
<sequence>MQREDGNSNKPLLMEIPRIQVLTIFTGALLEKQIVFVCSNLVHTIVLPFLTLESVASIGNIVCFSVVNYPPNSSLPLAKLLNVGIGFMICSSVYNARICYGLLKYQLRSSLIP</sequence>
<keyword evidence="2" id="KW-1185">Reference proteome</keyword>
<reference evidence="2" key="1">
    <citation type="journal article" date="2022" name="Mol. Ecol. Resour.">
        <title>The genomes of chicory, endive, great burdock and yacon provide insights into Asteraceae palaeo-polyploidization history and plant inulin production.</title>
        <authorList>
            <person name="Fan W."/>
            <person name="Wang S."/>
            <person name="Wang H."/>
            <person name="Wang A."/>
            <person name="Jiang F."/>
            <person name="Liu H."/>
            <person name="Zhao H."/>
            <person name="Xu D."/>
            <person name="Zhang Y."/>
        </authorList>
    </citation>
    <scope>NUCLEOTIDE SEQUENCE [LARGE SCALE GENOMIC DNA]</scope>
    <source>
        <strain evidence="2">cv. Niubang</strain>
    </source>
</reference>
<comment type="caution">
    <text evidence="1">The sequence shown here is derived from an EMBL/GenBank/DDBJ whole genome shotgun (WGS) entry which is preliminary data.</text>
</comment>
<gene>
    <name evidence="1" type="ORF">L6452_19127</name>
</gene>